<dbReference type="Pfam" id="PF04242">
    <property type="entry name" value="DUF424"/>
    <property type="match status" value="1"/>
</dbReference>
<reference evidence="1" key="1">
    <citation type="journal article" date="2015" name="Nature">
        <title>Complex archaea that bridge the gap between prokaryotes and eukaryotes.</title>
        <authorList>
            <person name="Spang A."/>
            <person name="Saw J.H."/>
            <person name="Jorgensen S.L."/>
            <person name="Zaremba-Niedzwiedzka K."/>
            <person name="Martijn J."/>
            <person name="Lind A.E."/>
            <person name="van Eijk R."/>
            <person name="Schleper C."/>
            <person name="Guy L."/>
            <person name="Ettema T.J."/>
        </authorList>
    </citation>
    <scope>NUCLEOTIDE SEQUENCE</scope>
</reference>
<sequence length="98" mass="11090">MKVYLKVHIANGFQTIACCDEELLNQVFKEDNLRIEISTQFFGGKLIYLEEAISILKEASHFNIVGEMIITKAIDCKILPKEGVKFINGVPIALKMIF</sequence>
<dbReference type="EMBL" id="LAZR01006777">
    <property type="protein sequence ID" value="KKM89713.1"/>
    <property type="molecule type" value="Genomic_DNA"/>
</dbReference>
<protein>
    <recommendedName>
        <fullName evidence="2">DUF424 domain-containing protein</fullName>
    </recommendedName>
</protein>
<evidence type="ECO:0008006" key="2">
    <source>
        <dbReference type="Google" id="ProtNLM"/>
    </source>
</evidence>
<dbReference type="Gene3D" id="3.30.1860.10">
    <property type="entry name" value="uncharacterized conserved protein from methanopyrus kandleri domain like"/>
    <property type="match status" value="1"/>
</dbReference>
<dbReference type="AlphaFoldDB" id="A0A0F9L8C0"/>
<name>A0A0F9L8C0_9ZZZZ</name>
<comment type="caution">
    <text evidence="1">The sequence shown here is derived from an EMBL/GenBank/DDBJ whole genome shotgun (WGS) entry which is preliminary data.</text>
</comment>
<accession>A0A0F9L8C0</accession>
<dbReference type="InterPro" id="IPR007355">
    <property type="entry name" value="DUF424"/>
</dbReference>
<organism evidence="1">
    <name type="scientific">marine sediment metagenome</name>
    <dbReference type="NCBI Taxonomy" id="412755"/>
    <lineage>
        <taxon>unclassified sequences</taxon>
        <taxon>metagenomes</taxon>
        <taxon>ecological metagenomes</taxon>
    </lineage>
</organism>
<gene>
    <name evidence="1" type="ORF">LCGC14_1245970</name>
</gene>
<proteinExistence type="predicted"/>
<evidence type="ECO:0000313" key="1">
    <source>
        <dbReference type="EMBL" id="KKM89713.1"/>
    </source>
</evidence>